<organism evidence="1">
    <name type="scientific">bioreactor metagenome</name>
    <dbReference type="NCBI Taxonomy" id="1076179"/>
    <lineage>
        <taxon>unclassified sequences</taxon>
        <taxon>metagenomes</taxon>
        <taxon>ecological metagenomes</taxon>
    </lineage>
</organism>
<dbReference type="AlphaFoldDB" id="A0A645CVZ6"/>
<sequence>MIYCVIQNGTPEMFNGKGNVFTDPQLQVLANNGGLTPTIAIGKTGSAYRTGTAANIIMRKNIVPNTDQIGNKRHSTPCIGAYELID</sequence>
<comment type="caution">
    <text evidence="1">The sequence shown here is derived from an EMBL/GenBank/DDBJ whole genome shotgun (WGS) entry which is preliminary data.</text>
</comment>
<accession>A0A645CVZ6</accession>
<dbReference type="InterPro" id="IPR059226">
    <property type="entry name" value="Choice_anch_Q_dom"/>
</dbReference>
<dbReference type="EMBL" id="VSSQ01030525">
    <property type="protein sequence ID" value="MPM81079.1"/>
    <property type="molecule type" value="Genomic_DNA"/>
</dbReference>
<gene>
    <name evidence="1" type="ORF">SDC9_128131</name>
</gene>
<evidence type="ECO:0000313" key="1">
    <source>
        <dbReference type="EMBL" id="MPM81079.1"/>
    </source>
</evidence>
<reference evidence="1" key="1">
    <citation type="submission" date="2019-08" db="EMBL/GenBank/DDBJ databases">
        <authorList>
            <person name="Kucharzyk K."/>
            <person name="Murdoch R.W."/>
            <person name="Higgins S."/>
            <person name="Loffler F."/>
        </authorList>
    </citation>
    <scope>NUCLEOTIDE SEQUENCE</scope>
</reference>
<proteinExistence type="predicted"/>
<protein>
    <submittedName>
        <fullName evidence="1">Uncharacterized protein</fullName>
    </submittedName>
</protein>
<dbReference type="NCBIfam" id="NF041518">
    <property type="entry name" value="choice_anch_Q"/>
    <property type="match status" value="1"/>
</dbReference>
<name>A0A645CVZ6_9ZZZZ</name>